<sequence>MKNLTVITAFASIMATASLGLGIARAAEPASCKTITMANIGWTDNAVQNAVFTDVAQDLGYTVKTNLYSLQVMYAGMQDKKIDVFLDNWTPSQDKTTEPYIKQKAMEVIGPDLTDAKYTLVVPHYLYKQGLTSFADIAKYGKQLDYKIYGIEPGNDGNQHILAMIKANKFGLGKFHLVQSSEAGMLSEVSRKYPKKQAIVFLGWEPEPMNVQFHIDYLSGGHDYFGPDEGKATIYINTKYGYAKECPNVGTLLHHFKLTINDENAMMYDVQVKHKDANAVAAAWLLAHPDWVKSTLAGVTTTDGKPGAPAVMSKLKAS</sequence>
<dbReference type="GO" id="GO:0033265">
    <property type="term" value="F:choline binding"/>
    <property type="evidence" value="ECO:0007669"/>
    <property type="project" value="InterPro"/>
</dbReference>
<dbReference type="RefSeq" id="WP_029313909.1">
    <property type="nucleotide sequence ID" value="NZ_FTNE01000010.1"/>
</dbReference>
<dbReference type="GO" id="GO:0043190">
    <property type="term" value="C:ATP-binding cassette (ABC) transporter complex"/>
    <property type="evidence" value="ECO:0007669"/>
    <property type="project" value="InterPro"/>
</dbReference>
<evidence type="ECO:0000313" key="3">
    <source>
        <dbReference type="EMBL" id="SIQ82363.1"/>
    </source>
</evidence>
<dbReference type="AlphaFoldDB" id="A0A8G2CKP2"/>
<organism evidence="3 4">
    <name type="scientific">Acidiphilium rubrum</name>
    <dbReference type="NCBI Taxonomy" id="526"/>
    <lineage>
        <taxon>Bacteria</taxon>
        <taxon>Pseudomonadati</taxon>
        <taxon>Pseudomonadota</taxon>
        <taxon>Alphaproteobacteria</taxon>
        <taxon>Acetobacterales</taxon>
        <taxon>Acidocellaceae</taxon>
        <taxon>Acidiphilium</taxon>
    </lineage>
</organism>
<proteinExistence type="predicted"/>
<dbReference type="CDD" id="cd13640">
    <property type="entry name" value="PBP2_ChoX"/>
    <property type="match status" value="1"/>
</dbReference>
<accession>A0A8G2CKP2</accession>
<evidence type="ECO:0000313" key="4">
    <source>
        <dbReference type="Proteomes" id="UP000186308"/>
    </source>
</evidence>
<feature type="signal peptide" evidence="1">
    <location>
        <begin position="1"/>
        <end position="26"/>
    </location>
</feature>
<evidence type="ECO:0000256" key="1">
    <source>
        <dbReference type="SAM" id="SignalP"/>
    </source>
</evidence>
<protein>
    <submittedName>
        <fullName evidence="3">Glycine betaine/proline transport system substrate-binding protein</fullName>
    </submittedName>
</protein>
<dbReference type="EMBL" id="FTNE01000010">
    <property type="protein sequence ID" value="SIQ82363.1"/>
    <property type="molecule type" value="Genomic_DNA"/>
</dbReference>
<feature type="domain" description="ABC-type glycine betaine transport system substrate-binding" evidence="2">
    <location>
        <begin position="33"/>
        <end position="285"/>
    </location>
</feature>
<dbReference type="Gene3D" id="3.40.190.100">
    <property type="entry name" value="Glycine betaine-binding periplasmic protein, domain 2"/>
    <property type="match status" value="1"/>
</dbReference>
<reference evidence="3 4" key="1">
    <citation type="submission" date="2017-01" db="EMBL/GenBank/DDBJ databases">
        <authorList>
            <person name="Varghese N."/>
            <person name="Submissions S."/>
        </authorList>
    </citation>
    <scope>NUCLEOTIDE SEQUENCE [LARGE SCALE GENOMIC DNA]</scope>
    <source>
        <strain evidence="3 4">ATCC 35905</strain>
    </source>
</reference>
<dbReference type="InterPro" id="IPR017783">
    <property type="entry name" value="ABC_choline_sub-bd"/>
</dbReference>
<dbReference type="Gene3D" id="3.40.190.10">
    <property type="entry name" value="Periplasmic binding protein-like II"/>
    <property type="match status" value="1"/>
</dbReference>
<dbReference type="GO" id="GO:0022857">
    <property type="term" value="F:transmembrane transporter activity"/>
    <property type="evidence" value="ECO:0007669"/>
    <property type="project" value="InterPro"/>
</dbReference>
<keyword evidence="1" id="KW-0732">Signal</keyword>
<dbReference type="GO" id="GO:0042597">
    <property type="term" value="C:periplasmic space"/>
    <property type="evidence" value="ECO:0007669"/>
    <property type="project" value="InterPro"/>
</dbReference>
<dbReference type="Pfam" id="PF04069">
    <property type="entry name" value="OpuAC"/>
    <property type="match status" value="1"/>
</dbReference>
<feature type="chain" id="PRO_5034970781" evidence="1">
    <location>
        <begin position="27"/>
        <end position="318"/>
    </location>
</feature>
<comment type="caution">
    <text evidence="3">The sequence shown here is derived from an EMBL/GenBank/DDBJ whole genome shotgun (WGS) entry which is preliminary data.</text>
</comment>
<evidence type="ECO:0000259" key="2">
    <source>
        <dbReference type="Pfam" id="PF04069"/>
    </source>
</evidence>
<name>A0A8G2CKP2_ACIRU</name>
<keyword evidence="4" id="KW-1185">Reference proteome</keyword>
<gene>
    <name evidence="3" type="ORF">SAMN05421828_11031</name>
</gene>
<dbReference type="Proteomes" id="UP000186308">
    <property type="component" value="Unassembled WGS sequence"/>
</dbReference>
<dbReference type="SUPFAM" id="SSF53850">
    <property type="entry name" value="Periplasmic binding protein-like II"/>
    <property type="match status" value="1"/>
</dbReference>
<dbReference type="InterPro" id="IPR007210">
    <property type="entry name" value="ABC_Gly_betaine_transp_sub-bd"/>
</dbReference>
<dbReference type="GO" id="GO:0015871">
    <property type="term" value="P:choline transport"/>
    <property type="evidence" value="ECO:0007669"/>
    <property type="project" value="InterPro"/>
</dbReference>